<dbReference type="InterPro" id="IPR012941">
    <property type="entry name" value="Phe_hydrox_C_dim_dom"/>
</dbReference>
<dbReference type="GO" id="GO:0016709">
    <property type="term" value="F:oxidoreductase activity, acting on paired donors, with incorporation or reduction of molecular oxygen, NAD(P)H as one donor, and incorporation of one atom of oxygen"/>
    <property type="evidence" value="ECO:0007669"/>
    <property type="project" value="UniProtKB-ARBA"/>
</dbReference>
<dbReference type="SUPFAM" id="SSF52833">
    <property type="entry name" value="Thioredoxin-like"/>
    <property type="match status" value="1"/>
</dbReference>
<evidence type="ECO:0000256" key="3">
    <source>
        <dbReference type="ARBA" id="ARBA00022827"/>
    </source>
</evidence>
<keyword evidence="3" id="KW-0274">FAD</keyword>
<dbReference type="PANTHER" id="PTHR43004:SF10">
    <property type="entry name" value="2-MONOOXYGENASE, PUTATIVE (AFU_ORTHOLOGUE AFUA_6G11480)-RELATED"/>
    <property type="match status" value="1"/>
</dbReference>
<gene>
    <name evidence="7" type="ORF">UCRPC4_g03769</name>
</gene>
<dbReference type="EMBL" id="LCWF01000086">
    <property type="protein sequence ID" value="KKY21333.1"/>
    <property type="molecule type" value="Genomic_DNA"/>
</dbReference>
<dbReference type="PRINTS" id="PR00420">
    <property type="entry name" value="RNGMNOXGNASE"/>
</dbReference>
<dbReference type="Gene3D" id="3.50.50.60">
    <property type="entry name" value="FAD/NAD(P)-binding domain"/>
    <property type="match status" value="1"/>
</dbReference>
<evidence type="ECO:0000256" key="4">
    <source>
        <dbReference type="ARBA" id="ARBA00023002"/>
    </source>
</evidence>
<protein>
    <recommendedName>
        <fullName evidence="9">Phenol 2-monooxygenase</fullName>
    </recommendedName>
</protein>
<dbReference type="Pfam" id="PF01494">
    <property type="entry name" value="FAD_binding_3"/>
    <property type="match status" value="1"/>
</dbReference>
<reference evidence="7 8" key="2">
    <citation type="submission" date="2015-05" db="EMBL/GenBank/DDBJ databases">
        <authorList>
            <person name="Morales-Cruz A."/>
            <person name="Amrine K.C."/>
            <person name="Cantu D."/>
        </authorList>
    </citation>
    <scope>NUCLEOTIDE SEQUENCE [LARGE SCALE GENOMIC DNA]</scope>
    <source>
        <strain evidence="7">UCRPC4</strain>
    </source>
</reference>
<evidence type="ECO:0008006" key="9">
    <source>
        <dbReference type="Google" id="ProtNLM"/>
    </source>
</evidence>
<keyword evidence="4" id="KW-0560">Oxidoreductase</keyword>
<evidence type="ECO:0000313" key="8">
    <source>
        <dbReference type="Proteomes" id="UP000053317"/>
    </source>
</evidence>
<dbReference type="SUPFAM" id="SSF54373">
    <property type="entry name" value="FAD-linked reductases, C-terminal domain"/>
    <property type="match status" value="1"/>
</dbReference>
<dbReference type="InterPro" id="IPR038220">
    <property type="entry name" value="PHOX_C_sf"/>
</dbReference>
<dbReference type="PANTHER" id="PTHR43004">
    <property type="entry name" value="TRK SYSTEM POTASSIUM UPTAKE PROTEIN"/>
    <property type="match status" value="1"/>
</dbReference>
<keyword evidence="2" id="KW-0285">Flavoprotein</keyword>
<dbReference type="InterPro" id="IPR036188">
    <property type="entry name" value="FAD/NAD-bd_sf"/>
</dbReference>
<evidence type="ECO:0000256" key="2">
    <source>
        <dbReference type="ARBA" id="ARBA00022630"/>
    </source>
</evidence>
<evidence type="ECO:0000259" key="6">
    <source>
        <dbReference type="Pfam" id="PF07976"/>
    </source>
</evidence>
<evidence type="ECO:0000313" key="7">
    <source>
        <dbReference type="EMBL" id="KKY21333.1"/>
    </source>
</evidence>
<dbReference type="AlphaFoldDB" id="A0A0G2GCJ8"/>
<keyword evidence="8" id="KW-1185">Reference proteome</keyword>
<organism evidence="7 8">
    <name type="scientific">Phaeomoniella chlamydospora</name>
    <name type="common">Phaeoacremonium chlamydosporum</name>
    <dbReference type="NCBI Taxonomy" id="158046"/>
    <lineage>
        <taxon>Eukaryota</taxon>
        <taxon>Fungi</taxon>
        <taxon>Dikarya</taxon>
        <taxon>Ascomycota</taxon>
        <taxon>Pezizomycotina</taxon>
        <taxon>Eurotiomycetes</taxon>
        <taxon>Chaetothyriomycetidae</taxon>
        <taxon>Phaeomoniellales</taxon>
        <taxon>Phaeomoniellaceae</taxon>
        <taxon>Phaeomoniella</taxon>
    </lineage>
</organism>
<evidence type="ECO:0000256" key="1">
    <source>
        <dbReference type="ARBA" id="ARBA00007801"/>
    </source>
</evidence>
<feature type="domain" description="FAD-binding" evidence="5">
    <location>
        <begin position="5"/>
        <end position="361"/>
    </location>
</feature>
<dbReference type="InterPro" id="IPR002938">
    <property type="entry name" value="FAD-bd"/>
</dbReference>
<dbReference type="OrthoDB" id="1716816at2759"/>
<dbReference type="InterPro" id="IPR050641">
    <property type="entry name" value="RIFMO-like"/>
</dbReference>
<dbReference type="InterPro" id="IPR036249">
    <property type="entry name" value="Thioredoxin-like_sf"/>
</dbReference>
<reference evidence="7 8" key="1">
    <citation type="submission" date="2015-05" db="EMBL/GenBank/DDBJ databases">
        <title>Distinctive expansion of gene families associated with plant cell wall degradation and secondary metabolism in the genomes of grapevine trunk pathogens.</title>
        <authorList>
            <person name="Lawrence D.P."/>
            <person name="Travadon R."/>
            <person name="Rolshausen P.E."/>
            <person name="Baumgartner K."/>
        </authorList>
    </citation>
    <scope>NUCLEOTIDE SEQUENCE [LARGE SCALE GENOMIC DNA]</scope>
    <source>
        <strain evidence="7">UCRPC4</strain>
    </source>
</reference>
<dbReference type="SUPFAM" id="SSF51905">
    <property type="entry name" value="FAD/NAD(P)-binding domain"/>
    <property type="match status" value="1"/>
</dbReference>
<dbReference type="Gene3D" id="3.40.30.20">
    <property type="match status" value="2"/>
</dbReference>
<dbReference type="Proteomes" id="UP000053317">
    <property type="component" value="Unassembled WGS sequence"/>
</dbReference>
<dbReference type="Gene3D" id="3.30.9.10">
    <property type="entry name" value="D-Amino Acid Oxidase, subunit A, domain 2"/>
    <property type="match status" value="1"/>
</dbReference>
<dbReference type="Pfam" id="PF07976">
    <property type="entry name" value="Phe_hydrox_dim"/>
    <property type="match status" value="1"/>
</dbReference>
<accession>A0A0G2GCJ8</accession>
<dbReference type="GO" id="GO:0071949">
    <property type="term" value="F:FAD binding"/>
    <property type="evidence" value="ECO:0007669"/>
    <property type="project" value="InterPro"/>
</dbReference>
<comment type="similarity">
    <text evidence="1">Belongs to the PheA/TfdB FAD monooxygenase family.</text>
</comment>
<sequence>MAEHVDVLICGSGSAGLCAAVWFSRYGIQYKMLEKRSGPLENGQADGVQCRTVEIFESFGLSEDLLKEAYHVLEIAFWASNGHGGIRRTHYAPDLEPGLSHQPHVILNQARINGLMIEEIQRSSGGLDIDYSVEVKDVRVDSAAATDPAAYGVTTTVVSNGKEKIYHSKYVLVSLEACDGAHSAVRRSLGLKMIGDSTNSLWGVIDLFPRTDFPDIRKKAILHSDAGNLMIIPREGDYLVRFYVELQGLTEKDANLITLQERARQIFSPYSLEVAETVWWSVYSIGQRVADFFTQHNRVFLTGDACHTHSPKAGQGMNVSLQDGYNIGWKLAAVLRSQALPTILDTYVSERQGTAADLIEFDRMFTKLFSSSYREEHQITSDYFKDQFVKAGRYTAGQGIKYNKSLLVASPPDSQSLGTGLVVGMRFPSVEVLSNDLGNMVSEFTPKSQDVDSVIQAILVLSSRRTELEQEQIPGVFTPVTGKLRIKRLQNVFVDNDGGNSKHGYAYDIYGIDSKQGCLIVVRPDHSMVASLQDSTSVLQFFQGFMLPANSS</sequence>
<feature type="domain" description="Phenol hydroxylase-like C-terminal dimerisation" evidence="6">
    <location>
        <begin position="439"/>
        <end position="549"/>
    </location>
</feature>
<evidence type="ECO:0000259" key="5">
    <source>
        <dbReference type="Pfam" id="PF01494"/>
    </source>
</evidence>
<comment type="caution">
    <text evidence="7">The sequence shown here is derived from an EMBL/GenBank/DDBJ whole genome shotgun (WGS) entry which is preliminary data.</text>
</comment>
<proteinExistence type="inferred from homology"/>
<name>A0A0G2GCJ8_PHACM</name>